<feature type="domain" description="Coenzyme Q-binding protein COQ10 START" evidence="3">
    <location>
        <begin position="10"/>
        <end position="135"/>
    </location>
</feature>
<dbReference type="SUPFAM" id="SSF55961">
    <property type="entry name" value="Bet v1-like"/>
    <property type="match status" value="1"/>
</dbReference>
<dbReference type="InterPro" id="IPR023393">
    <property type="entry name" value="START-like_dom_sf"/>
</dbReference>
<reference evidence="4 5" key="1">
    <citation type="journal article" date="2017" name="Antonie Van Leeuwenhoek">
        <title>Rhizobium rhizosphaerae sp. nov., a novel species isolated from rice rhizosphere.</title>
        <authorList>
            <person name="Zhao J.J."/>
            <person name="Zhang J."/>
            <person name="Zhang R.J."/>
            <person name="Zhang C.W."/>
            <person name="Yin H.Q."/>
            <person name="Zhang X.X."/>
        </authorList>
    </citation>
    <scope>NUCLEOTIDE SEQUENCE [LARGE SCALE GENOMIC DNA]</scope>
    <source>
        <strain evidence="4 5">BSs20135</strain>
    </source>
</reference>
<protein>
    <recommendedName>
        <fullName evidence="3">Coenzyme Q-binding protein COQ10 START domain-containing protein</fullName>
    </recommendedName>
</protein>
<dbReference type="PANTHER" id="PTHR12901">
    <property type="entry name" value="SPERM PROTEIN HOMOLOG"/>
    <property type="match status" value="1"/>
</dbReference>
<dbReference type="STRING" id="493475.GARC_2670"/>
<dbReference type="Gene3D" id="3.30.530.20">
    <property type="match status" value="1"/>
</dbReference>
<evidence type="ECO:0000313" key="5">
    <source>
        <dbReference type="Proteomes" id="UP000006327"/>
    </source>
</evidence>
<evidence type="ECO:0000256" key="1">
    <source>
        <dbReference type="ARBA" id="ARBA00008918"/>
    </source>
</evidence>
<evidence type="ECO:0000256" key="2">
    <source>
        <dbReference type="ARBA" id="ARBA00022649"/>
    </source>
</evidence>
<dbReference type="Proteomes" id="UP000006327">
    <property type="component" value="Unassembled WGS sequence"/>
</dbReference>
<dbReference type="InterPro" id="IPR044996">
    <property type="entry name" value="COQ10-like"/>
</dbReference>
<dbReference type="CDD" id="cd07813">
    <property type="entry name" value="COQ10p_like"/>
    <property type="match status" value="1"/>
</dbReference>
<gene>
    <name evidence="4" type="ORF">GARC_2670</name>
</gene>
<evidence type="ECO:0000313" key="4">
    <source>
        <dbReference type="EMBL" id="GAC19636.1"/>
    </source>
</evidence>
<dbReference type="eggNOG" id="COG2867">
    <property type="taxonomic scope" value="Bacteria"/>
</dbReference>
<dbReference type="GO" id="GO:0048039">
    <property type="term" value="F:ubiquinone binding"/>
    <property type="evidence" value="ECO:0007669"/>
    <property type="project" value="InterPro"/>
</dbReference>
<dbReference type="PANTHER" id="PTHR12901:SF10">
    <property type="entry name" value="COENZYME Q-BINDING PROTEIN COQ10, MITOCHONDRIAL"/>
    <property type="match status" value="1"/>
</dbReference>
<dbReference type="OrthoDB" id="9804759at2"/>
<name>K6Y6N7_9ALTE</name>
<sequence>MANVSRSALVAYSAESMFDLINDVQLYPEFIPGCAETKVLQQDNDNMRASILISKAGVKQWFTTHNTLKRGEFIQMNLVDGPFSRLTGGWTITSLSESGCKIELNLDFAFSSKLVEMAFGRVFNSIAANMVIAFTERAKQVYG</sequence>
<dbReference type="InterPro" id="IPR005031">
    <property type="entry name" value="COQ10_START"/>
</dbReference>
<evidence type="ECO:0000259" key="3">
    <source>
        <dbReference type="Pfam" id="PF03364"/>
    </source>
</evidence>
<dbReference type="RefSeq" id="WP_007620685.1">
    <property type="nucleotide sequence ID" value="NZ_BAEO01000034.1"/>
</dbReference>
<dbReference type="AlphaFoldDB" id="K6Y6N7"/>
<accession>K6Y6N7</accession>
<dbReference type="GO" id="GO:0045333">
    <property type="term" value="P:cellular respiration"/>
    <property type="evidence" value="ECO:0007669"/>
    <property type="project" value="InterPro"/>
</dbReference>
<dbReference type="Pfam" id="PF03364">
    <property type="entry name" value="Polyketide_cyc"/>
    <property type="match status" value="1"/>
</dbReference>
<proteinExistence type="inferred from homology"/>
<comment type="caution">
    <text evidence="4">The sequence shown here is derived from an EMBL/GenBank/DDBJ whole genome shotgun (WGS) entry which is preliminary data.</text>
</comment>
<keyword evidence="5" id="KW-1185">Reference proteome</keyword>
<keyword evidence="2" id="KW-1277">Toxin-antitoxin system</keyword>
<comment type="similarity">
    <text evidence="1">Belongs to the ribosome association toxin RatA family.</text>
</comment>
<dbReference type="EMBL" id="BAEO01000034">
    <property type="protein sequence ID" value="GAC19636.1"/>
    <property type="molecule type" value="Genomic_DNA"/>
</dbReference>
<organism evidence="4 5">
    <name type="scientific">Paraglaciecola arctica BSs20135</name>
    <dbReference type="NCBI Taxonomy" id="493475"/>
    <lineage>
        <taxon>Bacteria</taxon>
        <taxon>Pseudomonadati</taxon>
        <taxon>Pseudomonadota</taxon>
        <taxon>Gammaproteobacteria</taxon>
        <taxon>Alteromonadales</taxon>
        <taxon>Alteromonadaceae</taxon>
        <taxon>Paraglaciecola</taxon>
    </lineage>
</organism>